<proteinExistence type="predicted"/>
<evidence type="ECO:0000313" key="1">
    <source>
        <dbReference type="EMBL" id="GAL04173.1"/>
    </source>
</evidence>
<dbReference type="EMBL" id="BBMN01000003">
    <property type="protein sequence ID" value="GAL04173.1"/>
    <property type="molecule type" value="Genomic_DNA"/>
</dbReference>
<dbReference type="STRING" id="754436.JCM19237_2324"/>
<dbReference type="eggNOG" id="COG1335">
    <property type="taxonomic scope" value="Bacteria"/>
</dbReference>
<protein>
    <submittedName>
        <fullName evidence="1">Isochorismatase</fullName>
        <ecNumber evidence="1">3.3.2.1</ecNumber>
    </submittedName>
</protein>
<sequence>MGDAHTTHDKDHATGEQIRTHHNATLPNITSFSVKIDVVSVASLIQ</sequence>
<dbReference type="GO" id="GO:0008908">
    <property type="term" value="F:isochorismatase activity"/>
    <property type="evidence" value="ECO:0007669"/>
    <property type="project" value="UniProtKB-EC"/>
</dbReference>
<dbReference type="EC" id="3.3.2.1" evidence="1"/>
<name>A0A090QPJ8_9GAMM</name>
<accession>A0A090QPJ8</accession>
<dbReference type="Proteomes" id="UP000029227">
    <property type="component" value="Unassembled WGS sequence"/>
</dbReference>
<reference evidence="1 2" key="1">
    <citation type="journal article" date="2014" name="Genome Announc.">
        <title>Draft Genome Sequences of Two Vibrionaceae Species, Vibrio ponticus C121 and Photobacterium aphoticum C119, Isolated as Coral Reef Microbiota.</title>
        <authorList>
            <person name="Al-saari N."/>
            <person name="Meirelles P.M."/>
            <person name="Mino S."/>
            <person name="Suda W."/>
            <person name="Oshima K."/>
            <person name="Hattori M."/>
            <person name="Ohkuma M."/>
            <person name="Thompson F.L."/>
            <person name="Gomez-Gil B."/>
            <person name="Sawabe T."/>
            <person name="Sawabe T."/>
        </authorList>
    </citation>
    <scope>NUCLEOTIDE SEQUENCE [LARGE SCALE GENOMIC DNA]</scope>
    <source>
        <strain evidence="1 2">JCM 19237</strain>
    </source>
</reference>
<organism evidence="1 2">
    <name type="scientific">Photobacterium aphoticum</name>
    <dbReference type="NCBI Taxonomy" id="754436"/>
    <lineage>
        <taxon>Bacteria</taxon>
        <taxon>Pseudomonadati</taxon>
        <taxon>Pseudomonadota</taxon>
        <taxon>Gammaproteobacteria</taxon>
        <taxon>Vibrionales</taxon>
        <taxon>Vibrionaceae</taxon>
        <taxon>Photobacterium</taxon>
    </lineage>
</organism>
<comment type="caution">
    <text evidence="1">The sequence shown here is derived from an EMBL/GenBank/DDBJ whole genome shotgun (WGS) entry which is preliminary data.</text>
</comment>
<dbReference type="AlphaFoldDB" id="A0A090QPJ8"/>
<evidence type="ECO:0000313" key="2">
    <source>
        <dbReference type="Proteomes" id="UP000029227"/>
    </source>
</evidence>
<keyword evidence="1" id="KW-0378">Hydrolase</keyword>
<gene>
    <name evidence="1" type="ORF">JCM19237_2324</name>
</gene>